<dbReference type="AlphaFoldDB" id="A0A173LXW0"/>
<dbReference type="Gene3D" id="3.90.190.10">
    <property type="entry name" value="Protein tyrosine phosphatase superfamily"/>
    <property type="match status" value="1"/>
</dbReference>
<dbReference type="SUPFAM" id="SSF52799">
    <property type="entry name" value="(Phosphotyrosine protein) phosphatases II"/>
    <property type="match status" value="1"/>
</dbReference>
<evidence type="ECO:0000313" key="3">
    <source>
        <dbReference type="Proteomes" id="UP000243847"/>
    </source>
</evidence>
<dbReference type="PROSITE" id="PS50056">
    <property type="entry name" value="TYR_PHOSPHATASE_2"/>
    <property type="match status" value="1"/>
</dbReference>
<accession>A0A173LXW0</accession>
<dbReference type="OrthoDB" id="5197106at2"/>
<evidence type="ECO:0000313" key="2">
    <source>
        <dbReference type="EMBL" id="BAU99699.1"/>
    </source>
</evidence>
<protein>
    <recommendedName>
        <fullName evidence="1">Tyrosine specific protein phosphatases domain-containing protein</fullName>
    </recommendedName>
</protein>
<evidence type="ECO:0000259" key="1">
    <source>
        <dbReference type="PROSITE" id="PS50056"/>
    </source>
</evidence>
<sequence length="167" mass="19147">MNNAHLEAPTYEVYYPTTLWSEILPGLWQGGTEDFDVVRYGNGNSGVTKKDFDFVATLYASANPVDWFVHEMRFGFYDHDMNDFEVEALRDIVRITHSQWKSGNRVLVRCQAGLNRSGLVMALVLIREGYTAADAIQLIRSQRGNAALCNSTFERWLLQTDVECWRN</sequence>
<dbReference type="InterPro" id="IPR000387">
    <property type="entry name" value="Tyr_Pase_dom"/>
</dbReference>
<dbReference type="RefSeq" id="WP_096382426.1">
    <property type="nucleotide sequence ID" value="NZ_AP017457.1"/>
</dbReference>
<dbReference type="Proteomes" id="UP000243847">
    <property type="component" value="Chromosome sequence1"/>
</dbReference>
<dbReference type="InterPro" id="IPR029021">
    <property type="entry name" value="Prot-tyrosine_phosphatase-like"/>
</dbReference>
<gene>
    <name evidence="2" type="ORF">AUMI_111570</name>
</gene>
<dbReference type="InterPro" id="IPR000340">
    <property type="entry name" value="Dual-sp_phosphatase_cat-dom"/>
</dbReference>
<name>A0A173LXW0_9MICO</name>
<dbReference type="EMBL" id="AP017457">
    <property type="protein sequence ID" value="BAU99699.1"/>
    <property type="molecule type" value="Genomic_DNA"/>
</dbReference>
<dbReference type="KEGG" id="amin:AUMI_111570"/>
<proteinExistence type="predicted"/>
<feature type="domain" description="Tyrosine specific protein phosphatases" evidence="1">
    <location>
        <begin position="87"/>
        <end position="154"/>
    </location>
</feature>
<dbReference type="Pfam" id="PF00782">
    <property type="entry name" value="DSPc"/>
    <property type="match status" value="1"/>
</dbReference>
<organism evidence="2 3">
    <name type="scientific">Aurantimicrobium minutum</name>
    <dbReference type="NCBI Taxonomy" id="708131"/>
    <lineage>
        <taxon>Bacteria</taxon>
        <taxon>Bacillati</taxon>
        <taxon>Actinomycetota</taxon>
        <taxon>Actinomycetes</taxon>
        <taxon>Micrococcales</taxon>
        <taxon>Microbacteriaceae</taxon>
        <taxon>Aurantimicrobium</taxon>
    </lineage>
</organism>
<reference evidence="2 3" key="1">
    <citation type="journal article" date="2016" name="Genome Announc.">
        <title>Complete Genome Sequence of Aurantimicrobium minutum Type Strain KNCT, a Planktonic Ultramicrobacterium Isolated from River Water.</title>
        <authorList>
            <person name="Nakai R."/>
            <person name="Fujisawa T."/>
            <person name="Nakamura Y."/>
            <person name="Nishide H."/>
            <person name="Uchiyama I."/>
            <person name="Baba T."/>
            <person name="Toyoda A."/>
            <person name="Fujiyama A."/>
            <person name="Naganuma T."/>
            <person name="Niki H."/>
        </authorList>
    </citation>
    <scope>NUCLEOTIDE SEQUENCE [LARGE SCALE GENOMIC DNA]</scope>
    <source>
        <strain evidence="2 3">KNC</strain>
    </source>
</reference>
<dbReference type="GeneID" id="80452346"/>